<keyword evidence="4 6" id="KW-1133">Transmembrane helix</keyword>
<dbReference type="Gene3D" id="1.10.3730.20">
    <property type="match status" value="1"/>
</dbReference>
<dbReference type="EMBL" id="HBGE01112181">
    <property type="protein sequence ID" value="CAD9190121.1"/>
    <property type="molecule type" value="Transcribed_RNA"/>
</dbReference>
<feature type="transmembrane region" description="Helical" evidence="6">
    <location>
        <begin position="208"/>
        <end position="232"/>
    </location>
</feature>
<feature type="transmembrane region" description="Helical" evidence="6">
    <location>
        <begin position="42"/>
        <end position="62"/>
    </location>
</feature>
<proteinExistence type="predicted"/>
<sequence>MPGSFHQLPPLQFGAIALSMLLSGVASMLFRDLFDVHHFHCPAHWVLMTQLGYSLAWIAHGLTKQSEPRCMPGGIEKATQVPARTYFTLMCLDALSMAFAYTALGTISAAVVQMMRGIKLVIITFISKFVFKKRPAPQQVAGVGLAVLGLLVLMLGTLKADARASTALNHGGGGSKGLAFLLCFVGEVFNACFYIYQEHVTKKYDMPAYHTVGVMGLYGTISVLIVVVLLNLARVEDSFHAIDLVSHSMPLALSVVGYIILLGVYEISGTVVSKQGSAILRALIDVSRGALIWVVELEFRWVRFELLHAVGFTMIVLSTLVHTGVIHLPLLDPGPEAACLLEEAPEAKTILAADRKDPKAVSSRGKLAT</sequence>
<dbReference type="Pfam" id="PF08449">
    <property type="entry name" value="UAA"/>
    <property type="match status" value="1"/>
</dbReference>
<evidence type="ECO:0000256" key="2">
    <source>
        <dbReference type="ARBA" id="ARBA00022448"/>
    </source>
</evidence>
<feature type="transmembrane region" description="Helical" evidence="6">
    <location>
        <begin position="110"/>
        <end position="131"/>
    </location>
</feature>
<feature type="transmembrane region" description="Helical" evidence="6">
    <location>
        <begin position="244"/>
        <end position="265"/>
    </location>
</feature>
<evidence type="ECO:0000256" key="6">
    <source>
        <dbReference type="SAM" id="Phobius"/>
    </source>
</evidence>
<dbReference type="InterPro" id="IPR037185">
    <property type="entry name" value="EmrE-like"/>
</dbReference>
<feature type="transmembrane region" description="Helical" evidence="6">
    <location>
        <begin position="12"/>
        <end position="30"/>
    </location>
</feature>
<feature type="transmembrane region" description="Helical" evidence="6">
    <location>
        <begin position="140"/>
        <end position="158"/>
    </location>
</feature>
<dbReference type="GO" id="GO:0016020">
    <property type="term" value="C:membrane"/>
    <property type="evidence" value="ECO:0007669"/>
    <property type="project" value="UniProtKB-SubCell"/>
</dbReference>
<reference evidence="7" key="1">
    <citation type="submission" date="2021-01" db="EMBL/GenBank/DDBJ databases">
        <authorList>
            <person name="Corre E."/>
            <person name="Pelletier E."/>
            <person name="Niang G."/>
            <person name="Scheremetjew M."/>
            <person name="Finn R."/>
            <person name="Kale V."/>
            <person name="Holt S."/>
            <person name="Cochrane G."/>
            <person name="Meng A."/>
            <person name="Brown T."/>
            <person name="Cohen L."/>
        </authorList>
    </citation>
    <scope>NUCLEOTIDE SEQUENCE</scope>
    <source>
        <strain evidence="7">OF101</strain>
    </source>
</reference>
<dbReference type="InterPro" id="IPR013657">
    <property type="entry name" value="SCL35B1-4/HUT1"/>
</dbReference>
<keyword evidence="2" id="KW-0813">Transport</keyword>
<dbReference type="GO" id="GO:0055085">
    <property type="term" value="P:transmembrane transport"/>
    <property type="evidence" value="ECO:0007669"/>
    <property type="project" value="InterPro"/>
</dbReference>
<protein>
    <recommendedName>
        <fullName evidence="8">EamA domain-containing protein</fullName>
    </recommendedName>
</protein>
<organism evidence="7">
    <name type="scientific">Alexandrium catenella</name>
    <name type="common">Red tide dinoflagellate</name>
    <name type="synonym">Gonyaulax catenella</name>
    <dbReference type="NCBI Taxonomy" id="2925"/>
    <lineage>
        <taxon>Eukaryota</taxon>
        <taxon>Sar</taxon>
        <taxon>Alveolata</taxon>
        <taxon>Dinophyceae</taxon>
        <taxon>Gonyaulacales</taxon>
        <taxon>Pyrocystaceae</taxon>
        <taxon>Alexandrium</taxon>
    </lineage>
</organism>
<evidence type="ECO:0000256" key="5">
    <source>
        <dbReference type="ARBA" id="ARBA00023136"/>
    </source>
</evidence>
<accession>A0A7S1SBL1</accession>
<feature type="transmembrane region" description="Helical" evidence="6">
    <location>
        <begin position="83"/>
        <end position="104"/>
    </location>
</feature>
<evidence type="ECO:0000256" key="1">
    <source>
        <dbReference type="ARBA" id="ARBA00004141"/>
    </source>
</evidence>
<dbReference type="SUPFAM" id="SSF103481">
    <property type="entry name" value="Multidrug resistance efflux transporter EmrE"/>
    <property type="match status" value="1"/>
</dbReference>
<evidence type="ECO:0000313" key="7">
    <source>
        <dbReference type="EMBL" id="CAD9190121.1"/>
    </source>
</evidence>
<dbReference type="PANTHER" id="PTHR13146:SF0">
    <property type="entry name" value="SOLUTE CARRIER FAMILY 35 MEMBER F6"/>
    <property type="match status" value="1"/>
</dbReference>
<name>A0A7S1SBL1_ALECA</name>
<evidence type="ECO:0000256" key="3">
    <source>
        <dbReference type="ARBA" id="ARBA00022692"/>
    </source>
</evidence>
<gene>
    <name evidence="7" type="ORF">ACAT0790_LOCUS66895</name>
</gene>
<feature type="transmembrane region" description="Helical" evidence="6">
    <location>
        <begin position="178"/>
        <end position="196"/>
    </location>
</feature>
<comment type="subcellular location">
    <subcellularLocation>
        <location evidence="1">Membrane</location>
        <topology evidence="1">Multi-pass membrane protein</topology>
    </subcellularLocation>
</comment>
<keyword evidence="3 6" id="KW-0812">Transmembrane</keyword>
<keyword evidence="5 6" id="KW-0472">Membrane</keyword>
<dbReference type="PANTHER" id="PTHR13146">
    <property type="match status" value="1"/>
</dbReference>
<evidence type="ECO:0000256" key="4">
    <source>
        <dbReference type="ARBA" id="ARBA00022989"/>
    </source>
</evidence>
<feature type="transmembrane region" description="Helical" evidence="6">
    <location>
        <begin position="306"/>
        <end position="326"/>
    </location>
</feature>
<evidence type="ECO:0008006" key="8">
    <source>
        <dbReference type="Google" id="ProtNLM"/>
    </source>
</evidence>
<dbReference type="AlphaFoldDB" id="A0A7S1SBL1"/>